<dbReference type="InterPro" id="IPR036264">
    <property type="entry name" value="Bact_exopeptidase_dim_dom"/>
</dbReference>
<evidence type="ECO:0000256" key="2">
    <source>
        <dbReference type="ARBA" id="ARBA00001947"/>
    </source>
</evidence>
<dbReference type="InterPro" id="IPR010182">
    <property type="entry name" value="ArgE/DapE"/>
</dbReference>
<evidence type="ECO:0000256" key="1">
    <source>
        <dbReference type="ARBA" id="ARBA00001941"/>
    </source>
</evidence>
<proteinExistence type="inferred from homology"/>
<dbReference type="AlphaFoldDB" id="A0A1M5CH60"/>
<sequence>MKGQGMDKLIAAAVDLNRDYLVSFLQELIKADTQVINHGITGGNEANGQHLIISKLREMGCEPDIFEPDNRLLSRYGQGNDGHNYTNRPNVVGVFRGSGGGRSLILNGHVDTMPFGDRSAWSVDPLGAVIQDGKLYGLGSSDMKAGLAANLLAIELLQKLRIKLKGDLIFESVVDEEGGGNGTLACIDRGYRADAAIISEPTGLKIFPAHMGFIFYAITVYGKSLHSSAKWLGVNAIEKAMILIQALQDLEHNWLMTKRHALLPGPTINVGEIKGGTAGSTVPDSCQFKLCLHYLPTDADEEGGGSLVEKDVLETIHRRCQGDPWLSANPPTIVKYQEGSPFEISVNHPLVQAAASAYSRVTKEPARIEGMLAGCDARHFANIAGMPVIVFGPADAAQAHSVDEFVTIASYLKYIEVLCHMIIDWCELD</sequence>
<dbReference type="SUPFAM" id="SSF53187">
    <property type="entry name" value="Zn-dependent exopeptidases"/>
    <property type="match status" value="1"/>
</dbReference>
<dbReference type="Gene3D" id="3.40.630.10">
    <property type="entry name" value="Zn peptidases"/>
    <property type="match status" value="1"/>
</dbReference>
<accession>A0A1M5CH60</accession>
<evidence type="ECO:0000256" key="3">
    <source>
        <dbReference type="ARBA" id="ARBA00006247"/>
    </source>
</evidence>
<evidence type="ECO:0000313" key="9">
    <source>
        <dbReference type="EMBL" id="SHF54011.1"/>
    </source>
</evidence>
<dbReference type="PANTHER" id="PTHR43808:SF25">
    <property type="entry name" value="PEPTIDASE M20 DIMERISATION DOMAIN-CONTAINING PROTEIN"/>
    <property type="match status" value="1"/>
</dbReference>
<dbReference type="SUPFAM" id="SSF55031">
    <property type="entry name" value="Bacterial exopeptidase dimerisation domain"/>
    <property type="match status" value="1"/>
</dbReference>
<gene>
    <name evidence="9" type="ORF">SAMN02745133_02927</name>
</gene>
<evidence type="ECO:0000256" key="6">
    <source>
        <dbReference type="ARBA" id="ARBA00022833"/>
    </source>
</evidence>
<dbReference type="InterPro" id="IPR011650">
    <property type="entry name" value="Peptidase_M20_dimer"/>
</dbReference>
<comment type="similarity">
    <text evidence="3">Belongs to the peptidase M20A family.</text>
</comment>
<evidence type="ECO:0000256" key="5">
    <source>
        <dbReference type="ARBA" id="ARBA00022801"/>
    </source>
</evidence>
<feature type="domain" description="Peptidase M20 dimerisation" evidence="8">
    <location>
        <begin position="209"/>
        <end position="301"/>
    </location>
</feature>
<keyword evidence="5" id="KW-0378">Hydrolase</keyword>
<reference evidence="10" key="1">
    <citation type="submission" date="2016-11" db="EMBL/GenBank/DDBJ databases">
        <authorList>
            <person name="Varghese N."/>
            <person name="Submissions S."/>
        </authorList>
    </citation>
    <scope>NUCLEOTIDE SEQUENCE [LARGE SCALE GENOMIC DNA]</scope>
    <source>
        <strain evidence="10">DSM 12395</strain>
    </source>
</reference>
<keyword evidence="10" id="KW-1185">Reference proteome</keyword>
<name>A0A1M5CH60_9FIRM</name>
<keyword evidence="4" id="KW-0479">Metal-binding</keyword>
<evidence type="ECO:0000256" key="7">
    <source>
        <dbReference type="ARBA" id="ARBA00023285"/>
    </source>
</evidence>
<protein>
    <submittedName>
        <fullName evidence="9">Acetylornithine deacetylase</fullName>
    </submittedName>
</protein>
<comment type="cofactor">
    <cofactor evidence="2">
        <name>Zn(2+)</name>
        <dbReference type="ChEBI" id="CHEBI:29105"/>
    </cofactor>
</comment>
<keyword evidence="6" id="KW-0862">Zinc</keyword>
<evidence type="ECO:0000313" key="10">
    <source>
        <dbReference type="Proteomes" id="UP000184148"/>
    </source>
</evidence>
<dbReference type="PANTHER" id="PTHR43808">
    <property type="entry name" value="ACETYLORNITHINE DEACETYLASE"/>
    <property type="match status" value="1"/>
</dbReference>
<dbReference type="EMBL" id="FQUY01000032">
    <property type="protein sequence ID" value="SHF54011.1"/>
    <property type="molecule type" value="Genomic_DNA"/>
</dbReference>
<evidence type="ECO:0000259" key="8">
    <source>
        <dbReference type="Pfam" id="PF07687"/>
    </source>
</evidence>
<dbReference type="NCBIfam" id="TIGR01910">
    <property type="entry name" value="DapE-ArgE"/>
    <property type="match status" value="1"/>
</dbReference>
<dbReference type="GO" id="GO:0016787">
    <property type="term" value="F:hydrolase activity"/>
    <property type="evidence" value="ECO:0007669"/>
    <property type="project" value="UniProtKB-KW"/>
</dbReference>
<dbReference type="Pfam" id="PF01546">
    <property type="entry name" value="Peptidase_M20"/>
    <property type="match status" value="1"/>
</dbReference>
<dbReference type="InterPro" id="IPR050072">
    <property type="entry name" value="Peptidase_M20A"/>
</dbReference>
<evidence type="ECO:0000256" key="4">
    <source>
        <dbReference type="ARBA" id="ARBA00022723"/>
    </source>
</evidence>
<dbReference type="Pfam" id="PF07687">
    <property type="entry name" value="M20_dimer"/>
    <property type="match status" value="1"/>
</dbReference>
<organism evidence="9 10">
    <name type="scientific">Desulforamulus putei DSM 12395</name>
    <dbReference type="NCBI Taxonomy" id="1121429"/>
    <lineage>
        <taxon>Bacteria</taxon>
        <taxon>Bacillati</taxon>
        <taxon>Bacillota</taxon>
        <taxon>Clostridia</taxon>
        <taxon>Eubacteriales</taxon>
        <taxon>Peptococcaceae</taxon>
        <taxon>Desulforamulus</taxon>
    </lineage>
</organism>
<dbReference type="InterPro" id="IPR002933">
    <property type="entry name" value="Peptidase_M20"/>
</dbReference>
<dbReference type="Proteomes" id="UP000184148">
    <property type="component" value="Unassembled WGS sequence"/>
</dbReference>
<dbReference type="Gene3D" id="3.30.70.360">
    <property type="match status" value="1"/>
</dbReference>
<dbReference type="GO" id="GO:0046872">
    <property type="term" value="F:metal ion binding"/>
    <property type="evidence" value="ECO:0007669"/>
    <property type="project" value="UniProtKB-KW"/>
</dbReference>
<comment type="cofactor">
    <cofactor evidence="1">
        <name>Co(2+)</name>
        <dbReference type="ChEBI" id="CHEBI:48828"/>
    </cofactor>
</comment>
<dbReference type="STRING" id="1121429.SAMN02745133_02927"/>
<keyword evidence="7" id="KW-0170">Cobalt</keyword>